<dbReference type="InterPro" id="IPR017735">
    <property type="entry name" value="T6SS_FHA"/>
</dbReference>
<dbReference type="SMART" id="SM00240">
    <property type="entry name" value="FHA"/>
    <property type="match status" value="1"/>
</dbReference>
<feature type="domain" description="FHA" evidence="2">
    <location>
        <begin position="28"/>
        <end position="78"/>
    </location>
</feature>
<dbReference type="InterPro" id="IPR046883">
    <property type="entry name" value="T6SS_FHA_C"/>
</dbReference>
<evidence type="ECO:0000259" key="2">
    <source>
        <dbReference type="PROSITE" id="PS50006"/>
    </source>
</evidence>
<protein>
    <submittedName>
        <fullName evidence="3">Type VI secretion system FHA domain protein</fullName>
    </submittedName>
</protein>
<dbReference type="STRING" id="377629.TERTU_1660"/>
<dbReference type="eggNOG" id="COG1716">
    <property type="taxonomic scope" value="Bacteria"/>
</dbReference>
<dbReference type="Pfam" id="PF20232">
    <property type="entry name" value="T6SS_FHA_C"/>
    <property type="match status" value="1"/>
</dbReference>
<gene>
    <name evidence="3" type="ordered locus">TERTU_1660</name>
</gene>
<feature type="region of interest" description="Disordered" evidence="1">
    <location>
        <begin position="270"/>
        <end position="343"/>
    </location>
</feature>
<dbReference type="eggNOG" id="COG3456">
    <property type="taxonomic scope" value="Bacteria"/>
</dbReference>
<feature type="compositionally biased region" description="Polar residues" evidence="1">
    <location>
        <begin position="197"/>
        <end position="221"/>
    </location>
</feature>
<dbReference type="NCBIfam" id="TIGR03354">
    <property type="entry name" value="VI_FHA"/>
    <property type="match status" value="1"/>
</dbReference>
<dbReference type="InterPro" id="IPR008984">
    <property type="entry name" value="SMAD_FHA_dom_sf"/>
</dbReference>
<dbReference type="SUPFAM" id="SSF49879">
    <property type="entry name" value="SMAD/FHA domain"/>
    <property type="match status" value="1"/>
</dbReference>
<accession>C5BU07</accession>
<dbReference type="EMBL" id="CP001614">
    <property type="protein sequence ID" value="ACR14304.1"/>
    <property type="molecule type" value="Genomic_DNA"/>
</dbReference>
<dbReference type="CDD" id="cd00060">
    <property type="entry name" value="FHA"/>
    <property type="match status" value="1"/>
</dbReference>
<evidence type="ECO:0000313" key="4">
    <source>
        <dbReference type="Proteomes" id="UP000009080"/>
    </source>
</evidence>
<dbReference type="HOGENOM" id="CLU_023667_2_1_6"/>
<feature type="region of interest" description="Disordered" evidence="1">
    <location>
        <begin position="190"/>
        <end position="237"/>
    </location>
</feature>
<dbReference type="AlphaFoldDB" id="C5BU07"/>
<dbReference type="KEGG" id="ttu:TERTU_1660"/>
<dbReference type="RefSeq" id="WP_015820420.1">
    <property type="nucleotide sequence ID" value="NC_012997.1"/>
</dbReference>
<sequence length="545" mass="58970">MVLKVEVLQSPQGVAMAEASKSISEQGGSLGRGENNTWVLDDPERFLSSRHCEFDCDGSTYYLTDVSTNGTFVNGSPDPLGRGVRVALSGGDTIEIGEYQFRVAIEGDTAHSMPLEPVAGSPVLDPFASPSSPFDQPVSSIPADLDDPLAEFGSGLSSGGGLLPDSDLALNETDPLAALDKAAADPFTASSDPFGISETNDFGTESFPYGQNTYSDNSDPLSGSFDAPKSSGAGLIPEDWEDDLLGAEPLPTFDEPPKPAAPPLVTAADELVAKRPNPRPTPRSRPAENNARRDLSQPNRVIRKASRPATTEKRTPLDRSSANDTVEQAAVPKSKPSPRHASTSEVAINSALFESMGLDVSQLSQEEQQEVACAVGELMPVVVEGMMRVLRSRASIKNEFRMSVTTMQPIENNPLKFSADKGEALDIMFVRKSKAYKAPVAAFSEGFDAIAEHQVAIIAGIRAAFTKMVEHFDPAALEQQFDKQNKGVNIPGMQKSRYWNSYTAYFQGFMDNMEQSFQNLFGDEFVRAYEDQLFKLMTARNISEK</sequence>
<dbReference type="InterPro" id="IPR000253">
    <property type="entry name" value="FHA_dom"/>
</dbReference>
<evidence type="ECO:0000313" key="3">
    <source>
        <dbReference type="EMBL" id="ACR14304.1"/>
    </source>
</evidence>
<dbReference type="OrthoDB" id="273564at2"/>
<dbReference type="PROSITE" id="PS50006">
    <property type="entry name" value="FHA_DOMAIN"/>
    <property type="match status" value="1"/>
</dbReference>
<dbReference type="Pfam" id="PF00498">
    <property type="entry name" value="FHA"/>
    <property type="match status" value="1"/>
</dbReference>
<proteinExistence type="predicted"/>
<name>C5BU07_TERTT</name>
<evidence type="ECO:0000256" key="1">
    <source>
        <dbReference type="SAM" id="MobiDB-lite"/>
    </source>
</evidence>
<dbReference type="Proteomes" id="UP000009080">
    <property type="component" value="Chromosome"/>
</dbReference>
<dbReference type="Gene3D" id="2.60.200.20">
    <property type="match status" value="1"/>
</dbReference>
<reference evidence="3 4" key="1">
    <citation type="journal article" date="2009" name="PLoS ONE">
        <title>The complete genome of Teredinibacter turnerae T7901: an intracellular endosymbiont of marine wood-boring bivalves (shipworms).</title>
        <authorList>
            <person name="Yang J.C."/>
            <person name="Madupu R."/>
            <person name="Durkin A.S."/>
            <person name="Ekborg N.A."/>
            <person name="Pedamallu C.S."/>
            <person name="Hostetler J.B."/>
            <person name="Radune D."/>
            <person name="Toms B.S."/>
            <person name="Henrissat B."/>
            <person name="Coutinho P.M."/>
            <person name="Schwarz S."/>
            <person name="Field L."/>
            <person name="Trindade-Silva A.E."/>
            <person name="Soares C.A.G."/>
            <person name="Elshahawi S."/>
            <person name="Hanora A."/>
            <person name="Schmidt E.W."/>
            <person name="Haygood M.G."/>
            <person name="Posfai J."/>
            <person name="Benner J."/>
            <person name="Madinger C."/>
            <person name="Nove J."/>
            <person name="Anton B."/>
            <person name="Chaudhary K."/>
            <person name="Foster J."/>
            <person name="Holman A."/>
            <person name="Kumar S."/>
            <person name="Lessard P.A."/>
            <person name="Luyten Y.A."/>
            <person name="Slatko B."/>
            <person name="Wood N."/>
            <person name="Wu B."/>
            <person name="Teplitski M."/>
            <person name="Mougous J.D."/>
            <person name="Ward N."/>
            <person name="Eisen J.A."/>
            <person name="Badger J.H."/>
            <person name="Distel D.L."/>
        </authorList>
    </citation>
    <scope>NUCLEOTIDE SEQUENCE [LARGE SCALE GENOMIC DNA]</scope>
    <source>
        <strain evidence="4">ATCC 39867 / T7901</strain>
    </source>
</reference>
<keyword evidence="4" id="KW-1185">Reference proteome</keyword>
<organism evidence="3 4">
    <name type="scientific">Teredinibacter turnerae (strain ATCC 39867 / T7901)</name>
    <dbReference type="NCBI Taxonomy" id="377629"/>
    <lineage>
        <taxon>Bacteria</taxon>
        <taxon>Pseudomonadati</taxon>
        <taxon>Pseudomonadota</taxon>
        <taxon>Gammaproteobacteria</taxon>
        <taxon>Cellvibrionales</taxon>
        <taxon>Cellvibrionaceae</taxon>
        <taxon>Teredinibacter</taxon>
    </lineage>
</organism>